<keyword evidence="12" id="KW-1185">Reference proteome</keyword>
<evidence type="ECO:0000256" key="4">
    <source>
        <dbReference type="ARBA" id="ARBA00022723"/>
    </source>
</evidence>
<dbReference type="InterPro" id="IPR000123">
    <property type="entry name" value="Reverse_transcriptase_msDNA"/>
</dbReference>
<sequence>MKLKLYRALYESLSITRSSLNRFAESAPKKYRVYTIPKRTSGQRVIAHPSKQLKAVQKELVKILVFPLKSHETAYAYKKGLSIKDNAEQHLNTAYLLKMDFSDFFNSITPAVLFLICENNNIKWSDAEKRLLKNLLFWNKTKSFNGKLVLSVGAPSSPLISNFVMYDFDVKISDFCKKNKINYTRYADDITFSTNVKEILFEVPKLVKTLLNEIYNNLITINDLKTIFSSKRHNRHVTGVTISSENKLSIGRSRKRMISSLIHKFKINVISQEDTCYLQGLLAFSISVEPIFIERMKNKYTESVIHNILKIRVENE</sequence>
<dbReference type="PANTHER" id="PTHR34047:SF7">
    <property type="entry name" value="RNA-DIRECTED DNA POLYMERASE"/>
    <property type="match status" value="1"/>
</dbReference>
<evidence type="ECO:0000256" key="7">
    <source>
        <dbReference type="ARBA" id="ARBA00023118"/>
    </source>
</evidence>
<evidence type="ECO:0000256" key="1">
    <source>
        <dbReference type="ARBA" id="ARBA00012493"/>
    </source>
</evidence>
<dbReference type="Pfam" id="PF00078">
    <property type="entry name" value="RVT_1"/>
    <property type="match status" value="1"/>
</dbReference>
<dbReference type="NCBIfam" id="NF038233">
    <property type="entry name" value="retron_St85_RT"/>
    <property type="match status" value="1"/>
</dbReference>
<organism evidence="11 12">
    <name type="scientific">Shewanella benthica KT99</name>
    <dbReference type="NCBI Taxonomy" id="314608"/>
    <lineage>
        <taxon>Bacteria</taxon>
        <taxon>Pseudomonadati</taxon>
        <taxon>Pseudomonadota</taxon>
        <taxon>Gammaproteobacteria</taxon>
        <taxon>Alteromonadales</taxon>
        <taxon>Shewanellaceae</taxon>
        <taxon>Shewanella</taxon>
    </lineage>
</organism>
<keyword evidence="4" id="KW-0479">Metal-binding</keyword>
<keyword evidence="2" id="KW-0808">Transferase</keyword>
<keyword evidence="6 11" id="KW-0695">RNA-directed DNA polymerase</keyword>
<dbReference type="GO" id="GO:0003723">
    <property type="term" value="F:RNA binding"/>
    <property type="evidence" value="ECO:0007669"/>
    <property type="project" value="InterPro"/>
</dbReference>
<dbReference type="AlphaFoldDB" id="A9CWI9"/>
<dbReference type="SUPFAM" id="SSF56672">
    <property type="entry name" value="DNA/RNA polymerases"/>
    <property type="match status" value="1"/>
</dbReference>
<dbReference type="PRINTS" id="PR00866">
    <property type="entry name" value="RNADNAPOLMS"/>
</dbReference>
<protein>
    <recommendedName>
        <fullName evidence="1">RNA-directed DNA polymerase</fullName>
        <ecNumber evidence="1">2.7.7.49</ecNumber>
    </recommendedName>
</protein>
<dbReference type="GO" id="GO:0003964">
    <property type="term" value="F:RNA-directed DNA polymerase activity"/>
    <property type="evidence" value="ECO:0007669"/>
    <property type="project" value="UniProtKB-KW"/>
</dbReference>
<keyword evidence="7" id="KW-0051">Antiviral defense</keyword>
<comment type="caution">
    <text evidence="11">The sequence shown here is derived from an EMBL/GenBank/DDBJ whole genome shotgun (WGS) entry which is preliminary data.</text>
</comment>
<dbReference type="GO" id="GO:0046872">
    <property type="term" value="F:metal ion binding"/>
    <property type="evidence" value="ECO:0007669"/>
    <property type="project" value="UniProtKB-KW"/>
</dbReference>
<evidence type="ECO:0000256" key="5">
    <source>
        <dbReference type="ARBA" id="ARBA00022842"/>
    </source>
</evidence>
<evidence type="ECO:0000256" key="6">
    <source>
        <dbReference type="ARBA" id="ARBA00022918"/>
    </source>
</evidence>
<evidence type="ECO:0000256" key="8">
    <source>
        <dbReference type="ARBA" id="ARBA00034120"/>
    </source>
</evidence>
<dbReference type="EMBL" id="ABIC01000002">
    <property type="protein sequence ID" value="EDQ02533.1"/>
    <property type="molecule type" value="Genomic_DNA"/>
</dbReference>
<evidence type="ECO:0000256" key="9">
    <source>
        <dbReference type="ARBA" id="ARBA00048173"/>
    </source>
</evidence>
<comment type="similarity">
    <text evidence="8">Belongs to the bacterial reverse transcriptase family.</text>
</comment>
<feature type="domain" description="Reverse transcriptase" evidence="10">
    <location>
        <begin position="17"/>
        <end position="242"/>
    </location>
</feature>
<evidence type="ECO:0000256" key="2">
    <source>
        <dbReference type="ARBA" id="ARBA00022679"/>
    </source>
</evidence>
<evidence type="ECO:0000256" key="3">
    <source>
        <dbReference type="ARBA" id="ARBA00022695"/>
    </source>
</evidence>
<evidence type="ECO:0000313" key="12">
    <source>
        <dbReference type="Proteomes" id="UP000005839"/>
    </source>
</evidence>
<keyword evidence="3" id="KW-0548">Nucleotidyltransferase</keyword>
<accession>A9CWI9</accession>
<dbReference type="RefSeq" id="WP_005496019.1">
    <property type="nucleotide sequence ID" value="NZ_ABIC01000002.1"/>
</dbReference>
<evidence type="ECO:0000259" key="10">
    <source>
        <dbReference type="PROSITE" id="PS50878"/>
    </source>
</evidence>
<gene>
    <name evidence="11" type="ORF">KT99_18487</name>
</gene>
<keyword evidence="5" id="KW-0460">Magnesium</keyword>
<dbReference type="InterPro" id="IPR000477">
    <property type="entry name" value="RT_dom"/>
</dbReference>
<dbReference type="PANTHER" id="PTHR34047">
    <property type="entry name" value="NUCLEAR INTRON MATURASE 1, MITOCHONDRIAL-RELATED"/>
    <property type="match status" value="1"/>
</dbReference>
<dbReference type="PROSITE" id="PS50878">
    <property type="entry name" value="RT_POL"/>
    <property type="match status" value="1"/>
</dbReference>
<proteinExistence type="inferred from homology"/>
<dbReference type="GO" id="GO:0051607">
    <property type="term" value="P:defense response to virus"/>
    <property type="evidence" value="ECO:0007669"/>
    <property type="project" value="UniProtKB-KW"/>
</dbReference>
<dbReference type="STRING" id="314608.KT99_18487"/>
<dbReference type="Proteomes" id="UP000005839">
    <property type="component" value="Unassembled WGS sequence"/>
</dbReference>
<dbReference type="CDD" id="cd03487">
    <property type="entry name" value="RT_Bac_retron_II"/>
    <property type="match status" value="1"/>
</dbReference>
<evidence type="ECO:0000313" key="11">
    <source>
        <dbReference type="EMBL" id="EDQ02533.1"/>
    </source>
</evidence>
<reference evidence="11 12" key="1">
    <citation type="submission" date="2007-10" db="EMBL/GenBank/DDBJ databases">
        <authorList>
            <person name="Yayanos A."/>
            <person name="Ferriera S."/>
            <person name="Johnson J."/>
            <person name="Kravitz S."/>
            <person name="Halpern A."/>
            <person name="Remington K."/>
            <person name="Beeson K."/>
            <person name="Tran B."/>
            <person name="Rogers Y.-H."/>
            <person name="Friedman R."/>
            <person name="Venter J.C."/>
        </authorList>
    </citation>
    <scope>NUCLEOTIDE SEQUENCE [LARGE SCALE GENOMIC DNA]</scope>
    <source>
        <strain evidence="11 12">KT99</strain>
    </source>
</reference>
<dbReference type="InterPro" id="IPR043502">
    <property type="entry name" value="DNA/RNA_pol_sf"/>
</dbReference>
<comment type="catalytic activity">
    <reaction evidence="9">
        <text>DNA(n) + a 2'-deoxyribonucleoside 5'-triphosphate = DNA(n+1) + diphosphate</text>
        <dbReference type="Rhea" id="RHEA:22508"/>
        <dbReference type="Rhea" id="RHEA-COMP:17339"/>
        <dbReference type="Rhea" id="RHEA-COMP:17340"/>
        <dbReference type="ChEBI" id="CHEBI:33019"/>
        <dbReference type="ChEBI" id="CHEBI:61560"/>
        <dbReference type="ChEBI" id="CHEBI:173112"/>
        <dbReference type="EC" id="2.7.7.49"/>
    </reaction>
</comment>
<dbReference type="EC" id="2.7.7.49" evidence="1"/>
<name>A9CWI9_9GAMM</name>
<dbReference type="InterPro" id="IPR051083">
    <property type="entry name" value="GrpII_Intron_Splice-Mob/Def"/>
</dbReference>